<dbReference type="GO" id="GO:0047938">
    <property type="term" value="F:glucose-6-phosphate 1-epimerase activity"/>
    <property type="evidence" value="ECO:0007669"/>
    <property type="project" value="UniProtKB-UniRule"/>
</dbReference>
<feature type="binding site" evidence="6">
    <location>
        <position position="87"/>
    </location>
    <ligand>
        <name>substrate</name>
    </ligand>
</feature>
<evidence type="ECO:0000313" key="8">
    <source>
        <dbReference type="RefSeq" id="XP_004489207.1"/>
    </source>
</evidence>
<dbReference type="PIRSF" id="PIRSF016020">
    <property type="entry name" value="PHexose_mutarotase"/>
    <property type="match status" value="1"/>
</dbReference>
<evidence type="ECO:0000256" key="2">
    <source>
        <dbReference type="ARBA" id="ARBA00005866"/>
    </source>
</evidence>
<keyword evidence="4 5" id="KW-0413">Isomerase</keyword>
<feature type="binding site" evidence="6">
    <location>
        <position position="105"/>
    </location>
    <ligand>
        <name>substrate</name>
    </ligand>
</feature>
<dbReference type="CDD" id="cd09020">
    <property type="entry name" value="D-hex-6-P-epi_like"/>
    <property type="match status" value="1"/>
</dbReference>
<name>A0A1S2XIS9_CICAR</name>
<dbReference type="Pfam" id="PF01263">
    <property type="entry name" value="Aldose_epim"/>
    <property type="match status" value="2"/>
</dbReference>
<reference evidence="8" key="2">
    <citation type="submission" date="2025-08" db="UniProtKB">
        <authorList>
            <consortium name="RefSeq"/>
        </authorList>
    </citation>
    <scope>IDENTIFICATION</scope>
    <source>
        <tissue evidence="8">Etiolated seedlings</tissue>
    </source>
</reference>
<dbReference type="PANTHER" id="PTHR11122:SF33">
    <property type="entry name" value="GLUCOSE-6-PHOSPHATE 1-EPIMERASE"/>
    <property type="match status" value="1"/>
</dbReference>
<dbReference type="InterPro" id="IPR014718">
    <property type="entry name" value="GH-type_carb-bd"/>
</dbReference>
<dbReference type="InterPro" id="IPR025532">
    <property type="entry name" value="G6P_1-epimerase"/>
</dbReference>
<evidence type="ECO:0000256" key="4">
    <source>
        <dbReference type="ARBA" id="ARBA00023235"/>
    </source>
</evidence>
<gene>
    <name evidence="8" type="primary">LOC101506359</name>
</gene>
<evidence type="ECO:0000256" key="3">
    <source>
        <dbReference type="ARBA" id="ARBA00012083"/>
    </source>
</evidence>
<feature type="binding site" evidence="6">
    <location>
        <position position="110"/>
    </location>
    <ligand>
        <name>substrate</name>
    </ligand>
</feature>
<evidence type="ECO:0000256" key="1">
    <source>
        <dbReference type="ARBA" id="ARBA00001096"/>
    </source>
</evidence>
<comment type="similarity">
    <text evidence="2 5">Belongs to the glucose-6-phosphate 1-epimerase family.</text>
</comment>
<sequence>MKLLRSFFGFLDWLQLDWRRVKVKPFVSNSRGMLQQQLPRIVLTDPNGSSAEVLLYGGHIVSWKNQRKEELLFMSSKAKWKQHKAIRGGISACFARFGDVGSVEQNGMTRNRMWSLDRDPSPLPPINDHSSIDLILKSTGVDLKTPRSFELRLRISLSAGNLILIPRVRNTDNKPFSFAFSLCNYLSVSDIRSRFTEQADAITFDGETDRVYLHSPNKIAIIDHEKKRTFVLQKNALPDSVVWNPWNKKAKALPDLGDDDYKMMICVNSAAIDTPILLKPSEEWKGYQEISTVSSSYCSGQLDPNKVLHGFQ</sequence>
<organism evidence="7 8">
    <name type="scientific">Cicer arietinum</name>
    <name type="common">Chickpea</name>
    <name type="synonym">Garbanzo</name>
    <dbReference type="NCBI Taxonomy" id="3827"/>
    <lineage>
        <taxon>Eukaryota</taxon>
        <taxon>Viridiplantae</taxon>
        <taxon>Streptophyta</taxon>
        <taxon>Embryophyta</taxon>
        <taxon>Tracheophyta</taxon>
        <taxon>Spermatophyta</taxon>
        <taxon>Magnoliopsida</taxon>
        <taxon>eudicotyledons</taxon>
        <taxon>Gunneridae</taxon>
        <taxon>Pentapetalae</taxon>
        <taxon>rosids</taxon>
        <taxon>fabids</taxon>
        <taxon>Fabales</taxon>
        <taxon>Fabaceae</taxon>
        <taxon>Papilionoideae</taxon>
        <taxon>50 kb inversion clade</taxon>
        <taxon>NPAAA clade</taxon>
        <taxon>Hologalegina</taxon>
        <taxon>IRL clade</taxon>
        <taxon>Cicereae</taxon>
        <taxon>Cicer</taxon>
    </lineage>
</organism>
<dbReference type="GeneID" id="101506359"/>
<comment type="catalytic activity">
    <reaction evidence="1">
        <text>alpha-D-glucose 6-phosphate = beta-D-glucose 6-phosphate</text>
        <dbReference type="Rhea" id="RHEA:16249"/>
        <dbReference type="ChEBI" id="CHEBI:58225"/>
        <dbReference type="ChEBI" id="CHEBI:58247"/>
        <dbReference type="EC" id="5.1.3.15"/>
    </reaction>
</comment>
<dbReference type="EC" id="5.1.3.15" evidence="3 5"/>
<accession>A0A1S2XIS9</accession>
<dbReference type="InterPro" id="IPR011013">
    <property type="entry name" value="Gal_mutarotase_sf_dom"/>
</dbReference>
<dbReference type="GO" id="GO:0005975">
    <property type="term" value="P:carbohydrate metabolic process"/>
    <property type="evidence" value="ECO:0007669"/>
    <property type="project" value="InterPro"/>
</dbReference>
<proteinExistence type="inferred from homology"/>
<reference evidence="7" key="1">
    <citation type="journal article" date="2013" name="Nat. Biotechnol.">
        <title>Draft genome sequence of chickpea (Cicer arietinum) provides a resource for trait improvement.</title>
        <authorList>
            <person name="Varshney R.K."/>
            <person name="Song C."/>
            <person name="Saxena R.K."/>
            <person name="Azam S."/>
            <person name="Yu S."/>
            <person name="Sharpe A.G."/>
            <person name="Cannon S."/>
            <person name="Baek J."/>
            <person name="Rosen B.D."/>
            <person name="Tar'an B."/>
            <person name="Millan T."/>
            <person name="Zhang X."/>
            <person name="Ramsay L.D."/>
            <person name="Iwata A."/>
            <person name="Wang Y."/>
            <person name="Nelson W."/>
            <person name="Farmer A.D."/>
            <person name="Gaur P.M."/>
            <person name="Soderlund C."/>
            <person name="Penmetsa R.V."/>
            <person name="Xu C."/>
            <person name="Bharti A.K."/>
            <person name="He W."/>
            <person name="Winter P."/>
            <person name="Zhao S."/>
            <person name="Hane J.K."/>
            <person name="Carrasquilla-Garcia N."/>
            <person name="Condie J.A."/>
            <person name="Upadhyaya H.D."/>
            <person name="Luo M.C."/>
            <person name="Thudi M."/>
            <person name="Gowda C.L."/>
            <person name="Singh N.P."/>
            <person name="Lichtenzveig J."/>
            <person name="Gali K.K."/>
            <person name="Rubio J."/>
            <person name="Nadarajan N."/>
            <person name="Dolezel J."/>
            <person name="Bansal K.C."/>
            <person name="Xu X."/>
            <person name="Edwards D."/>
            <person name="Zhang G."/>
            <person name="Kahl G."/>
            <person name="Gil J."/>
            <person name="Singh K.B."/>
            <person name="Datta S.K."/>
            <person name="Jackson S.A."/>
            <person name="Wang J."/>
            <person name="Cook D.R."/>
        </authorList>
    </citation>
    <scope>NUCLEOTIDE SEQUENCE [LARGE SCALE GENOMIC DNA]</scope>
    <source>
        <strain evidence="7">cv. CDC Frontier</strain>
    </source>
</reference>
<dbReference type="InterPro" id="IPR008183">
    <property type="entry name" value="Aldose_1/G6P_1-epimerase"/>
</dbReference>
<dbReference type="RefSeq" id="XP_004489207.1">
    <property type="nucleotide sequence ID" value="XM_004489150.3"/>
</dbReference>
<dbReference type="OrthoDB" id="1659429at2759"/>
<dbReference type="GO" id="GO:0005737">
    <property type="term" value="C:cytoplasm"/>
    <property type="evidence" value="ECO:0007669"/>
    <property type="project" value="TreeGrafter"/>
</dbReference>
<dbReference type="GO" id="GO:0030246">
    <property type="term" value="F:carbohydrate binding"/>
    <property type="evidence" value="ECO:0007669"/>
    <property type="project" value="UniProtKB-UniRule"/>
</dbReference>
<protein>
    <recommendedName>
        <fullName evidence="3 5">glucose-6-phosphate 1-epimerase</fullName>
        <ecNumber evidence="3 5">5.1.3.15</ecNumber>
    </recommendedName>
</protein>
<dbReference type="PANTHER" id="PTHR11122">
    <property type="entry name" value="APOSPORY-ASSOCIATED PROTEIN C-RELATED"/>
    <property type="match status" value="1"/>
</dbReference>
<evidence type="ECO:0000313" key="7">
    <source>
        <dbReference type="Proteomes" id="UP000087171"/>
    </source>
</evidence>
<dbReference type="Proteomes" id="UP000087171">
    <property type="component" value="Chromosome Ca2"/>
</dbReference>
<keyword evidence="7" id="KW-1185">Reference proteome</keyword>
<dbReference type="AlphaFoldDB" id="A0A1S2XIS9"/>
<dbReference type="SUPFAM" id="SSF74650">
    <property type="entry name" value="Galactose mutarotase-like"/>
    <property type="match status" value="1"/>
</dbReference>
<dbReference type="Gene3D" id="2.70.98.10">
    <property type="match status" value="1"/>
</dbReference>
<evidence type="ECO:0000256" key="5">
    <source>
        <dbReference type="PIRNR" id="PIRNR016020"/>
    </source>
</evidence>
<evidence type="ECO:0000256" key="6">
    <source>
        <dbReference type="PIRSR" id="PIRSR016020-2"/>
    </source>
</evidence>